<gene>
    <name evidence="2" type="ORF">IN07_08330</name>
</gene>
<accession>A0A098Y9U7</accession>
<sequence length="169" mass="18680">MIRQGEAELHSWDHRRRLVVEAVVLAFAALYAFLVLGRGEAPAVVSWGFLVLAVLIRTASWHWGDRAARIDGARVDFALRHHRLVGWARADAVRARAQQRLRRAGLVRAVWVTVSVVFAACVVVPLVADPPRPQLAVVAGVALVASGVQLWLHERSLTEARRWLADPPA</sequence>
<name>A0A098Y9U7_9ACTN</name>
<dbReference type="Proteomes" id="UP000029713">
    <property type="component" value="Unassembled WGS sequence"/>
</dbReference>
<feature type="transmembrane region" description="Helical" evidence="1">
    <location>
        <begin position="106"/>
        <end position="128"/>
    </location>
</feature>
<keyword evidence="3" id="KW-1185">Reference proteome</keyword>
<keyword evidence="1" id="KW-1133">Transmembrane helix</keyword>
<evidence type="ECO:0000313" key="3">
    <source>
        <dbReference type="Proteomes" id="UP000029713"/>
    </source>
</evidence>
<proteinExistence type="predicted"/>
<dbReference type="EMBL" id="JPMX01000025">
    <property type="protein sequence ID" value="KGH47212.1"/>
    <property type="molecule type" value="Genomic_DNA"/>
</dbReference>
<feature type="transmembrane region" description="Helical" evidence="1">
    <location>
        <begin position="18"/>
        <end position="37"/>
    </location>
</feature>
<feature type="transmembrane region" description="Helical" evidence="1">
    <location>
        <begin position="43"/>
        <end position="64"/>
    </location>
</feature>
<keyword evidence="1" id="KW-0472">Membrane</keyword>
<reference evidence="2 3" key="1">
    <citation type="submission" date="2014-07" db="EMBL/GenBank/DDBJ databases">
        <title>Biosystematic studies on Modestobacter strains isolated from extreme hyper-arid desert soil and from historic building.</title>
        <authorList>
            <person name="Bukarasam K."/>
            <person name="Bull A."/>
            <person name="Girard G."/>
            <person name="van Wezel G."/>
            <person name="Goodfellow M."/>
        </authorList>
    </citation>
    <scope>NUCLEOTIDE SEQUENCE [LARGE SCALE GENOMIC DNA]</scope>
    <source>
        <strain evidence="2 3">KNN45-2b</strain>
    </source>
</reference>
<feature type="transmembrane region" description="Helical" evidence="1">
    <location>
        <begin position="134"/>
        <end position="152"/>
    </location>
</feature>
<dbReference type="AlphaFoldDB" id="A0A098Y9U7"/>
<comment type="caution">
    <text evidence="2">The sequence shown here is derived from an EMBL/GenBank/DDBJ whole genome shotgun (WGS) entry which is preliminary data.</text>
</comment>
<keyword evidence="1" id="KW-0812">Transmembrane</keyword>
<protein>
    <submittedName>
        <fullName evidence="2">Uncharacterized protein</fullName>
    </submittedName>
</protein>
<evidence type="ECO:0000256" key="1">
    <source>
        <dbReference type="SAM" id="Phobius"/>
    </source>
</evidence>
<evidence type="ECO:0000313" key="2">
    <source>
        <dbReference type="EMBL" id="KGH47212.1"/>
    </source>
</evidence>
<organism evidence="2 3">
    <name type="scientific">Modestobacter caceresii</name>
    <dbReference type="NCBI Taxonomy" id="1522368"/>
    <lineage>
        <taxon>Bacteria</taxon>
        <taxon>Bacillati</taxon>
        <taxon>Actinomycetota</taxon>
        <taxon>Actinomycetes</taxon>
        <taxon>Geodermatophilales</taxon>
        <taxon>Geodermatophilaceae</taxon>
        <taxon>Modestobacter</taxon>
    </lineage>
</organism>